<comment type="caution">
    <text evidence="2">The sequence shown here is derived from an EMBL/GenBank/DDBJ whole genome shotgun (WGS) entry which is preliminary data.</text>
</comment>
<dbReference type="Proteomes" id="UP000485058">
    <property type="component" value="Unassembled WGS sequence"/>
</dbReference>
<organism evidence="2 3">
    <name type="scientific">Haematococcus lacustris</name>
    <name type="common">Green alga</name>
    <name type="synonym">Haematococcus pluvialis</name>
    <dbReference type="NCBI Taxonomy" id="44745"/>
    <lineage>
        <taxon>Eukaryota</taxon>
        <taxon>Viridiplantae</taxon>
        <taxon>Chlorophyta</taxon>
        <taxon>core chlorophytes</taxon>
        <taxon>Chlorophyceae</taxon>
        <taxon>CS clade</taxon>
        <taxon>Chlamydomonadales</taxon>
        <taxon>Haematococcaceae</taxon>
        <taxon>Haematococcus</taxon>
    </lineage>
</organism>
<evidence type="ECO:0000256" key="1">
    <source>
        <dbReference type="SAM" id="MobiDB-lite"/>
    </source>
</evidence>
<name>A0A699YW50_HAELA</name>
<dbReference type="AlphaFoldDB" id="A0A699YW50"/>
<feature type="region of interest" description="Disordered" evidence="1">
    <location>
        <begin position="105"/>
        <end position="127"/>
    </location>
</feature>
<evidence type="ECO:0000313" key="3">
    <source>
        <dbReference type="Proteomes" id="UP000485058"/>
    </source>
</evidence>
<accession>A0A699YW50</accession>
<gene>
    <name evidence="2" type="ORF">HaLaN_02054</name>
</gene>
<sequence>MEALVRDKGAVIAYQTNYFANKLFWGYGGVEPVATSTGLLNLAALVRDSQIQQALDSPVVGLRHIHKEPNHSRFHTFRKLIRSILAVLQHFPQLLPAKQPPANIPAYCQGASDSPTTSGRESNRSAR</sequence>
<keyword evidence="3" id="KW-1185">Reference proteome</keyword>
<protein>
    <submittedName>
        <fullName evidence="2">Uncharacterized protein</fullName>
    </submittedName>
</protein>
<feature type="compositionally biased region" description="Polar residues" evidence="1">
    <location>
        <begin position="111"/>
        <end position="120"/>
    </location>
</feature>
<reference evidence="2 3" key="1">
    <citation type="submission" date="2020-02" db="EMBL/GenBank/DDBJ databases">
        <title>Draft genome sequence of Haematococcus lacustris strain NIES-144.</title>
        <authorList>
            <person name="Morimoto D."/>
            <person name="Nakagawa S."/>
            <person name="Yoshida T."/>
            <person name="Sawayama S."/>
        </authorList>
    </citation>
    <scope>NUCLEOTIDE SEQUENCE [LARGE SCALE GENOMIC DNA]</scope>
    <source>
        <strain evidence="2 3">NIES-144</strain>
    </source>
</reference>
<proteinExistence type="predicted"/>
<dbReference type="EMBL" id="BLLF01000084">
    <property type="protein sequence ID" value="GFH07272.1"/>
    <property type="molecule type" value="Genomic_DNA"/>
</dbReference>
<evidence type="ECO:0000313" key="2">
    <source>
        <dbReference type="EMBL" id="GFH07272.1"/>
    </source>
</evidence>